<gene>
    <name evidence="14" type="ORF">EG68_05440</name>
</gene>
<dbReference type="OrthoDB" id="1058301at2759"/>
<evidence type="ECO:0000256" key="10">
    <source>
        <dbReference type="ARBA" id="ARBA00047538"/>
    </source>
</evidence>
<feature type="domain" description="GP-PDE" evidence="13">
    <location>
        <begin position="1"/>
        <end position="113"/>
    </location>
</feature>
<dbReference type="InterPro" id="IPR017946">
    <property type="entry name" value="PLC-like_Pdiesterase_TIM-brl"/>
</dbReference>
<dbReference type="GO" id="GO:0008081">
    <property type="term" value="F:phosphoric diester hydrolase activity"/>
    <property type="evidence" value="ECO:0007669"/>
    <property type="project" value="InterPro"/>
</dbReference>
<dbReference type="SUPFAM" id="SSF51695">
    <property type="entry name" value="PLC-like phosphodiesterases"/>
    <property type="match status" value="1"/>
</dbReference>
<accession>A0A8S9YVN5</accession>
<protein>
    <recommendedName>
        <fullName evidence="13">GP-PDE domain-containing protein</fullName>
    </recommendedName>
</protein>
<comment type="similarity">
    <text evidence="2">Belongs to the glycerophosphoryl diester phosphodiesterase family.</text>
</comment>
<dbReference type="GO" id="GO:0005789">
    <property type="term" value="C:endoplasmic reticulum membrane"/>
    <property type="evidence" value="ECO:0007669"/>
    <property type="project" value="TreeGrafter"/>
</dbReference>
<dbReference type="InterPro" id="IPR030395">
    <property type="entry name" value="GP_PDE_dom"/>
</dbReference>
<dbReference type="GO" id="GO:0046475">
    <property type="term" value="P:glycerophospholipid catabolic process"/>
    <property type="evidence" value="ECO:0007669"/>
    <property type="project" value="TreeGrafter"/>
</dbReference>
<evidence type="ECO:0000259" key="13">
    <source>
        <dbReference type="PROSITE" id="PS51704"/>
    </source>
</evidence>
<dbReference type="PANTHER" id="PTHR42758">
    <property type="entry name" value="PHOSPHATIDYLGLYCEROL PHOSPHOLIPASE C"/>
    <property type="match status" value="1"/>
</dbReference>
<comment type="catalytic activity">
    <reaction evidence="9">
        <text>N-(5Z,8Z,11Z,14Z-eicosatetraenoyl)-1-(9Z-octadecenoyl)-sn-glycero-3-phosphoethanolamine + H2O = N-(5Z,8Z,11Z,14Z-eicosatetraenoyl)-ethanolamine + 1-(9Z-octadecenoyl)-sn-glycero-3-phosphate + H(+)</text>
        <dbReference type="Rhea" id="RHEA:45544"/>
        <dbReference type="ChEBI" id="CHEBI:2700"/>
        <dbReference type="ChEBI" id="CHEBI:15377"/>
        <dbReference type="ChEBI" id="CHEBI:15378"/>
        <dbReference type="ChEBI" id="CHEBI:74544"/>
        <dbReference type="ChEBI" id="CHEBI:85223"/>
    </reaction>
    <physiologicalReaction direction="left-to-right" evidence="9">
        <dbReference type="Rhea" id="RHEA:45545"/>
    </physiologicalReaction>
</comment>
<dbReference type="PROSITE" id="PS51704">
    <property type="entry name" value="GP_PDE"/>
    <property type="match status" value="1"/>
</dbReference>
<comment type="catalytic activity">
    <reaction evidence="11">
        <text>1-O-(1Z-octadecenyl)-sn-glycero-3-phospho-N-hexadecanoyl-ethanolamine + H2O = 1-O-(1Z-octadecenyl)-sn-glycero-3-phosphate + N-hexadecanoylethanolamine + H(+)</text>
        <dbReference type="Rhea" id="RHEA:53184"/>
        <dbReference type="ChEBI" id="CHEBI:15377"/>
        <dbReference type="ChEBI" id="CHEBI:15378"/>
        <dbReference type="ChEBI" id="CHEBI:71464"/>
        <dbReference type="ChEBI" id="CHEBI:137009"/>
        <dbReference type="ChEBI" id="CHEBI:137017"/>
    </reaction>
    <physiologicalReaction direction="left-to-right" evidence="11">
        <dbReference type="Rhea" id="RHEA:53185"/>
    </physiologicalReaction>
</comment>
<comment type="caution">
    <text evidence="14">The sequence shown here is derived from an EMBL/GenBank/DDBJ whole genome shotgun (WGS) entry which is preliminary data.</text>
</comment>
<evidence type="ECO:0000313" key="14">
    <source>
        <dbReference type="EMBL" id="KAF7257190.1"/>
    </source>
</evidence>
<dbReference type="GO" id="GO:0004622">
    <property type="term" value="F:phosphatidylcholine lysophospholipase activity"/>
    <property type="evidence" value="ECO:0007669"/>
    <property type="project" value="TreeGrafter"/>
</dbReference>
<evidence type="ECO:0000256" key="11">
    <source>
        <dbReference type="ARBA" id="ARBA00048580"/>
    </source>
</evidence>
<dbReference type="PANTHER" id="PTHR42758:SF2">
    <property type="entry name" value="PHOSPHATIDYLGLYCEROL PHOSPHOLIPASE C"/>
    <property type="match status" value="1"/>
</dbReference>
<keyword evidence="15" id="KW-1185">Reference proteome</keyword>
<keyword evidence="7" id="KW-0472">Membrane</keyword>
<reference evidence="14" key="1">
    <citation type="submission" date="2019-07" db="EMBL/GenBank/DDBJ databases">
        <title>Annotation for the trematode Paragonimus miyazaki's.</title>
        <authorList>
            <person name="Choi Y.-J."/>
        </authorList>
    </citation>
    <scope>NUCLEOTIDE SEQUENCE</scope>
    <source>
        <strain evidence="14">Japan</strain>
    </source>
</reference>
<evidence type="ECO:0000256" key="5">
    <source>
        <dbReference type="ARBA" id="ARBA00022989"/>
    </source>
</evidence>
<name>A0A8S9YVN5_9TREM</name>
<keyword evidence="5" id="KW-1133">Transmembrane helix</keyword>
<dbReference type="AlphaFoldDB" id="A0A8S9YVN5"/>
<dbReference type="Proteomes" id="UP000822476">
    <property type="component" value="Unassembled WGS sequence"/>
</dbReference>
<dbReference type="InterPro" id="IPR052271">
    <property type="entry name" value="GDPD-Related"/>
</dbReference>
<evidence type="ECO:0000256" key="4">
    <source>
        <dbReference type="ARBA" id="ARBA00022801"/>
    </source>
</evidence>
<keyword evidence="6" id="KW-0443">Lipid metabolism</keyword>
<comment type="catalytic activity">
    <reaction evidence="8">
        <text>1-O-hexadecyl-sn-glycero-3-phosphocholine + H2O = 1-O-hexadecyl-sn-glycero-3-phosphate + choline + H(+)</text>
        <dbReference type="Rhea" id="RHEA:41143"/>
        <dbReference type="ChEBI" id="CHEBI:15354"/>
        <dbReference type="ChEBI" id="CHEBI:15377"/>
        <dbReference type="ChEBI" id="CHEBI:15378"/>
        <dbReference type="ChEBI" id="CHEBI:64496"/>
        <dbReference type="ChEBI" id="CHEBI:77580"/>
    </reaction>
    <physiologicalReaction direction="left-to-right" evidence="8">
        <dbReference type="Rhea" id="RHEA:41144"/>
    </physiologicalReaction>
</comment>
<comment type="catalytic activity">
    <reaction evidence="10">
        <text>N-hexadecanoyl-1-(9Z-octadecenoyl)-sn-glycero-3-phosphoethanolamine + H2O = N-hexadecanoylethanolamine + 1-(9Z-octadecenoyl)-sn-glycero-3-phosphate + H(+)</text>
        <dbReference type="Rhea" id="RHEA:53168"/>
        <dbReference type="ChEBI" id="CHEBI:15377"/>
        <dbReference type="ChEBI" id="CHEBI:15378"/>
        <dbReference type="ChEBI" id="CHEBI:71464"/>
        <dbReference type="ChEBI" id="CHEBI:74544"/>
        <dbReference type="ChEBI" id="CHEBI:85217"/>
    </reaction>
    <physiologicalReaction direction="left-to-right" evidence="10">
        <dbReference type="Rhea" id="RHEA:53169"/>
    </physiologicalReaction>
</comment>
<evidence type="ECO:0000256" key="3">
    <source>
        <dbReference type="ARBA" id="ARBA00022692"/>
    </source>
</evidence>
<sequence length="174" mass="20309">MVSEEDKSSTLKDMWKMVDTTVYRLSGLGPRDHSNCSYPAFRRANGLDSFKYRLLIWLLDQLQMRRQLYQHLKARGIPVIFWVCNTYEDYKKVFDIGAQGVMTDYPTRLRAFLQSHRSNTSLYDGTQLTDSTVRKSIGQRRNRRRSGRCFIKNSLTSHLTGDYTFLKPANVVSH</sequence>
<evidence type="ECO:0000256" key="7">
    <source>
        <dbReference type="ARBA" id="ARBA00023136"/>
    </source>
</evidence>
<evidence type="ECO:0000313" key="15">
    <source>
        <dbReference type="Proteomes" id="UP000822476"/>
    </source>
</evidence>
<evidence type="ECO:0000256" key="12">
    <source>
        <dbReference type="ARBA" id="ARBA00048947"/>
    </source>
</evidence>
<dbReference type="EMBL" id="JTDE01002563">
    <property type="protein sequence ID" value="KAF7257190.1"/>
    <property type="molecule type" value="Genomic_DNA"/>
</dbReference>
<evidence type="ECO:0000256" key="1">
    <source>
        <dbReference type="ARBA" id="ARBA00004370"/>
    </source>
</evidence>
<evidence type="ECO:0000256" key="2">
    <source>
        <dbReference type="ARBA" id="ARBA00007277"/>
    </source>
</evidence>
<evidence type="ECO:0000256" key="8">
    <source>
        <dbReference type="ARBA" id="ARBA00036083"/>
    </source>
</evidence>
<keyword evidence="4" id="KW-0378">Hydrolase</keyword>
<comment type="catalytic activity">
    <reaction evidence="12">
        <text>N,1-di-(9Z-octadecenoyl)-sn-glycero-3-phosphoethanolamine + H2O = N-(9Z-octadecenoyl) ethanolamine + 1-(9Z-octadecenoyl)-sn-glycero-3-phosphate + H(+)</text>
        <dbReference type="Rhea" id="RHEA:56460"/>
        <dbReference type="ChEBI" id="CHEBI:15377"/>
        <dbReference type="ChEBI" id="CHEBI:15378"/>
        <dbReference type="ChEBI" id="CHEBI:71466"/>
        <dbReference type="ChEBI" id="CHEBI:74544"/>
        <dbReference type="ChEBI" id="CHEBI:85222"/>
    </reaction>
    <physiologicalReaction direction="left-to-right" evidence="12">
        <dbReference type="Rhea" id="RHEA:56461"/>
    </physiologicalReaction>
</comment>
<organism evidence="14 15">
    <name type="scientific">Paragonimus skrjabini miyazakii</name>
    <dbReference type="NCBI Taxonomy" id="59628"/>
    <lineage>
        <taxon>Eukaryota</taxon>
        <taxon>Metazoa</taxon>
        <taxon>Spiralia</taxon>
        <taxon>Lophotrochozoa</taxon>
        <taxon>Platyhelminthes</taxon>
        <taxon>Trematoda</taxon>
        <taxon>Digenea</taxon>
        <taxon>Plagiorchiida</taxon>
        <taxon>Troglotremata</taxon>
        <taxon>Troglotrematidae</taxon>
        <taxon>Paragonimus</taxon>
    </lineage>
</organism>
<evidence type="ECO:0000256" key="6">
    <source>
        <dbReference type="ARBA" id="ARBA00023098"/>
    </source>
</evidence>
<evidence type="ECO:0000256" key="9">
    <source>
        <dbReference type="ARBA" id="ARBA00047392"/>
    </source>
</evidence>
<dbReference type="Gene3D" id="3.20.20.190">
    <property type="entry name" value="Phosphatidylinositol (PI) phosphodiesterase"/>
    <property type="match status" value="1"/>
</dbReference>
<keyword evidence="3" id="KW-0812">Transmembrane</keyword>
<comment type="subcellular location">
    <subcellularLocation>
        <location evidence="1">Membrane</location>
    </subcellularLocation>
</comment>
<proteinExistence type="inferred from homology"/>